<dbReference type="Gene3D" id="2.20.28.20">
    <property type="entry name" value="Methionyl-tRNA synthetase, Zn-domain"/>
    <property type="match status" value="1"/>
</dbReference>
<dbReference type="InterPro" id="IPR014729">
    <property type="entry name" value="Rossmann-like_a/b/a_fold"/>
</dbReference>
<dbReference type="Pfam" id="PF01588">
    <property type="entry name" value="tRNA_bind"/>
    <property type="match status" value="1"/>
</dbReference>
<keyword evidence="6" id="KW-0963">Cytoplasm</keyword>
<dbReference type="InterPro" id="IPR014758">
    <property type="entry name" value="Met-tRNA_synth"/>
</dbReference>
<comment type="catalytic activity">
    <reaction evidence="17">
        <text>tRNA(Met) + L-methionine + ATP = L-methionyl-tRNA(Met) + AMP + diphosphate</text>
        <dbReference type="Rhea" id="RHEA:13481"/>
        <dbReference type="Rhea" id="RHEA-COMP:9667"/>
        <dbReference type="Rhea" id="RHEA-COMP:9698"/>
        <dbReference type="ChEBI" id="CHEBI:30616"/>
        <dbReference type="ChEBI" id="CHEBI:33019"/>
        <dbReference type="ChEBI" id="CHEBI:57844"/>
        <dbReference type="ChEBI" id="CHEBI:78442"/>
        <dbReference type="ChEBI" id="CHEBI:78530"/>
        <dbReference type="ChEBI" id="CHEBI:456215"/>
        <dbReference type="EC" id="6.1.1.10"/>
    </reaction>
</comment>
<evidence type="ECO:0000313" key="20">
    <source>
        <dbReference type="EMBL" id="ADD92931.1"/>
    </source>
</evidence>
<keyword evidence="11" id="KW-0862">Zinc</keyword>
<comment type="similarity">
    <text evidence="18">Belongs to the class-I aminoacyl-tRNA synthetase family.</text>
</comment>
<dbReference type="Pfam" id="PF09334">
    <property type="entry name" value="tRNA-synt_1g"/>
    <property type="match status" value="1"/>
</dbReference>
<evidence type="ECO:0000256" key="4">
    <source>
        <dbReference type="ARBA" id="ARBA00012838"/>
    </source>
</evidence>
<evidence type="ECO:0000256" key="17">
    <source>
        <dbReference type="ARBA" id="ARBA00047364"/>
    </source>
</evidence>
<evidence type="ECO:0000256" key="18">
    <source>
        <dbReference type="RuleBase" id="RU363039"/>
    </source>
</evidence>
<dbReference type="FunFam" id="2.20.28.20:FF:000001">
    <property type="entry name" value="Methionine--tRNA ligase"/>
    <property type="match status" value="1"/>
</dbReference>
<keyword evidence="15 18" id="KW-0030">Aminoacyl-tRNA synthetase</keyword>
<dbReference type="PANTHER" id="PTHR45765:SF1">
    <property type="entry name" value="METHIONINE--TRNA LIGASE, CYTOPLASMIC"/>
    <property type="match status" value="1"/>
</dbReference>
<dbReference type="InterPro" id="IPR023458">
    <property type="entry name" value="Met-tRNA_ligase_1"/>
</dbReference>
<dbReference type="Gene3D" id="3.40.50.620">
    <property type="entry name" value="HUPs"/>
    <property type="match status" value="1"/>
</dbReference>
<dbReference type="InterPro" id="IPR033911">
    <property type="entry name" value="MetRS_core"/>
</dbReference>
<evidence type="ECO:0000256" key="12">
    <source>
        <dbReference type="ARBA" id="ARBA00022840"/>
    </source>
</evidence>
<evidence type="ECO:0000256" key="5">
    <source>
        <dbReference type="ARBA" id="ARBA00018753"/>
    </source>
</evidence>
<evidence type="ECO:0000256" key="16">
    <source>
        <dbReference type="ARBA" id="ARBA00030904"/>
    </source>
</evidence>
<dbReference type="Gene3D" id="2.40.50.140">
    <property type="entry name" value="Nucleic acid-binding proteins"/>
    <property type="match status" value="1"/>
</dbReference>
<keyword evidence="13" id="KW-0694">RNA-binding</keyword>
<dbReference type="InterPro" id="IPR012340">
    <property type="entry name" value="NA-bd_OB-fold"/>
</dbReference>
<sequence>MPPDIQFRFERALGNRVLMVSGSDEHGTPITVTAETQGITPQQVVDEYHEINLKALLDLGCSWSTTLDPRGPEFGGALFNRTTDSEHKRMVQENFQSLEKAGFFERKTTEQYFELNEDGSGRFLPDRYVEGTCPSCEATDARGDQCDACGATYEAVELKNPVSKMNPSAKVVIRETEHLFYRLDLFQNALEEHAQHQEKVWKVNVREMTKQWLDMGLHPRAVTRDLSWGIPVPLSGDSWDGKCVYVWFEAVQGYSTCARIWAQRQADALPDGADTWKRWWNVAEDGTKPRHLYFLGKDNIPFHTIIWPALILGLNHAHKGLSSTDPIALPGPGELALESDVPAMQYLMLAGGQFSKSRKHAVWLPSFLERYHPDSLRYYLSIVMPEFSDSDFNWPDFVAKINTELNANYGNFVHRVLTLGARLPQHERKSPFEPHDGHACVQSHKDHVERAFNDITASLQRHRYKEALQQIMSVSQYGNQILQAAAPWKHLNGPQEGYEDSIATLAFCWRISRFLAITTQPFMPTSAQQLWENLAQPSEVSLSAWDEAINWQSPLTWLEDTPQPLFDRLDLEEILAVEQNLVEQDSKPDAVLGVKGGKKKKKGGKKMEKEIEGVAYLDFDTFMKVNLRVGKISKVEDHPNADKLYVVSLDDGTGDERTICAGIKEYYSAEEMVGKLVVFVENLEPRKIRGIFSEGMMLAADDGQGAVRLVTIDGDISPGSQVR</sequence>
<evidence type="ECO:0000256" key="8">
    <source>
        <dbReference type="ARBA" id="ARBA00022598"/>
    </source>
</evidence>
<dbReference type="Pfam" id="PF19303">
    <property type="entry name" value="Anticodon_3"/>
    <property type="match status" value="1"/>
</dbReference>
<evidence type="ECO:0000259" key="19">
    <source>
        <dbReference type="PROSITE" id="PS50886"/>
    </source>
</evidence>
<dbReference type="SUPFAM" id="SSF47323">
    <property type="entry name" value="Anticodon-binding domain of a subclass of class I aminoacyl-tRNA synthetases"/>
    <property type="match status" value="1"/>
</dbReference>
<dbReference type="GO" id="GO:0005524">
    <property type="term" value="F:ATP binding"/>
    <property type="evidence" value="ECO:0007669"/>
    <property type="project" value="UniProtKB-KW"/>
</dbReference>
<keyword evidence="9" id="KW-0479">Metal-binding</keyword>
<dbReference type="GO" id="GO:0000049">
    <property type="term" value="F:tRNA binding"/>
    <property type="evidence" value="ECO:0007669"/>
    <property type="project" value="UniProtKB-KW"/>
</dbReference>
<dbReference type="CDD" id="cd02800">
    <property type="entry name" value="tRNA_bind_EcMetRS_like"/>
    <property type="match status" value="1"/>
</dbReference>
<evidence type="ECO:0000256" key="1">
    <source>
        <dbReference type="ARBA" id="ARBA00003314"/>
    </source>
</evidence>
<dbReference type="PROSITE" id="PS50886">
    <property type="entry name" value="TRBD"/>
    <property type="match status" value="1"/>
</dbReference>
<dbReference type="InterPro" id="IPR015413">
    <property type="entry name" value="Methionyl/Leucyl_tRNA_Synth"/>
</dbReference>
<dbReference type="InterPro" id="IPR029038">
    <property type="entry name" value="MetRS_Zn"/>
</dbReference>
<reference evidence="20" key="1">
    <citation type="journal article" date="2010" name="ISME J.">
        <title>Metagenome of the Mediterranean deep chlorophyll maximum studied by direct and fosmid library 454 pyrosequencing.</title>
        <authorList>
            <person name="Ghai R."/>
            <person name="Martin-Cuadrado A.B."/>
            <person name="Molto A.G."/>
            <person name="Heredia I.G."/>
            <person name="Cabrera R."/>
            <person name="Martin J."/>
            <person name="Verdu M."/>
            <person name="Deschamps P."/>
            <person name="Moreira D."/>
            <person name="Lopez-Garcia P."/>
            <person name="Mira A."/>
            <person name="Rodriguez-Valera F."/>
        </authorList>
    </citation>
    <scope>NUCLEOTIDE SEQUENCE</scope>
</reference>
<evidence type="ECO:0000256" key="13">
    <source>
        <dbReference type="ARBA" id="ARBA00022884"/>
    </source>
</evidence>
<dbReference type="EC" id="6.1.1.10" evidence="4"/>
<dbReference type="InterPro" id="IPR009080">
    <property type="entry name" value="tRNAsynth_Ia_anticodon-bd"/>
</dbReference>
<protein>
    <recommendedName>
        <fullName evidence="5">Methionine--tRNA ligase</fullName>
        <ecNumber evidence="4">6.1.1.10</ecNumber>
    </recommendedName>
    <alternativeName>
        <fullName evidence="16">Methionyl-tRNA synthetase</fullName>
    </alternativeName>
</protein>
<name>D6PB15_9ARCH</name>
<keyword evidence="7" id="KW-0820">tRNA-binding</keyword>
<evidence type="ECO:0000256" key="3">
    <source>
        <dbReference type="ARBA" id="ARBA00011738"/>
    </source>
</evidence>
<comment type="function">
    <text evidence="1">Is required not only for elongation of protein synthesis but also for the initiation of all mRNA translation through initiator tRNA(fMet) aminoacylation.</text>
</comment>
<evidence type="ECO:0000256" key="7">
    <source>
        <dbReference type="ARBA" id="ARBA00022555"/>
    </source>
</evidence>
<dbReference type="AlphaFoldDB" id="D6PB15"/>
<dbReference type="InterPro" id="IPR004495">
    <property type="entry name" value="Met-tRNA-synth_bsu_C"/>
</dbReference>
<dbReference type="GO" id="GO:0006431">
    <property type="term" value="P:methionyl-tRNA aminoacylation"/>
    <property type="evidence" value="ECO:0007669"/>
    <property type="project" value="InterPro"/>
</dbReference>
<evidence type="ECO:0000256" key="11">
    <source>
        <dbReference type="ARBA" id="ARBA00022833"/>
    </source>
</evidence>
<keyword evidence="14 18" id="KW-0648">Protein biosynthesis</keyword>
<dbReference type="PANTHER" id="PTHR45765">
    <property type="entry name" value="METHIONINE--TRNA LIGASE"/>
    <property type="match status" value="1"/>
</dbReference>
<dbReference type="InterPro" id="IPR041872">
    <property type="entry name" value="Anticodon_Met"/>
</dbReference>
<organism evidence="20">
    <name type="scientific">uncultured archaeon MedDCM-OCT-S04-C14</name>
    <dbReference type="NCBI Taxonomy" id="743084"/>
    <lineage>
        <taxon>Archaea</taxon>
        <taxon>environmental samples</taxon>
    </lineage>
</organism>
<dbReference type="InterPro" id="IPR002547">
    <property type="entry name" value="tRNA-bd_dom"/>
</dbReference>
<dbReference type="GO" id="GO:0005829">
    <property type="term" value="C:cytosol"/>
    <property type="evidence" value="ECO:0007669"/>
    <property type="project" value="TreeGrafter"/>
</dbReference>
<dbReference type="NCBIfam" id="TIGR00398">
    <property type="entry name" value="metG"/>
    <property type="match status" value="1"/>
</dbReference>
<evidence type="ECO:0000256" key="9">
    <source>
        <dbReference type="ARBA" id="ARBA00022723"/>
    </source>
</evidence>
<dbReference type="FunFam" id="2.40.50.140:FF:000042">
    <property type="entry name" value="Methionine--tRNA ligase"/>
    <property type="match status" value="1"/>
</dbReference>
<evidence type="ECO:0000256" key="15">
    <source>
        <dbReference type="ARBA" id="ARBA00023146"/>
    </source>
</evidence>
<proteinExistence type="inferred from homology"/>
<comment type="subunit">
    <text evidence="3">Homodimer.</text>
</comment>
<accession>D6PB15</accession>
<dbReference type="SUPFAM" id="SSF50249">
    <property type="entry name" value="Nucleic acid-binding proteins"/>
    <property type="match status" value="1"/>
</dbReference>
<evidence type="ECO:0000256" key="2">
    <source>
        <dbReference type="ARBA" id="ARBA00004496"/>
    </source>
</evidence>
<comment type="subcellular location">
    <subcellularLocation>
        <location evidence="2">Cytoplasm</location>
    </subcellularLocation>
</comment>
<keyword evidence="10 18" id="KW-0547">Nucleotide-binding</keyword>
<dbReference type="GO" id="GO:0046872">
    <property type="term" value="F:metal ion binding"/>
    <property type="evidence" value="ECO:0007669"/>
    <property type="project" value="UniProtKB-KW"/>
</dbReference>
<dbReference type="EMBL" id="GU942958">
    <property type="protein sequence ID" value="ADD92931.1"/>
    <property type="molecule type" value="Genomic_DNA"/>
</dbReference>
<evidence type="ECO:0000256" key="10">
    <source>
        <dbReference type="ARBA" id="ARBA00022741"/>
    </source>
</evidence>
<keyword evidence="12 18" id="KW-0067">ATP-binding</keyword>
<feature type="domain" description="TRNA-binding" evidence="19">
    <location>
        <begin position="621"/>
        <end position="723"/>
    </location>
</feature>
<dbReference type="GO" id="GO:0004825">
    <property type="term" value="F:methionine-tRNA ligase activity"/>
    <property type="evidence" value="ECO:0007669"/>
    <property type="project" value="UniProtKB-EC"/>
</dbReference>
<dbReference type="SUPFAM" id="SSF57770">
    <property type="entry name" value="Methionyl-tRNA synthetase (MetRS), Zn-domain"/>
    <property type="match status" value="1"/>
</dbReference>
<evidence type="ECO:0000256" key="14">
    <source>
        <dbReference type="ARBA" id="ARBA00022917"/>
    </source>
</evidence>
<evidence type="ECO:0000256" key="6">
    <source>
        <dbReference type="ARBA" id="ARBA00022490"/>
    </source>
</evidence>
<dbReference type="PRINTS" id="PR01041">
    <property type="entry name" value="TRNASYNTHMET"/>
</dbReference>
<dbReference type="Gene3D" id="1.10.730.10">
    <property type="entry name" value="Isoleucyl-tRNA Synthetase, Domain 1"/>
    <property type="match status" value="1"/>
</dbReference>
<dbReference type="SUPFAM" id="SSF52374">
    <property type="entry name" value="Nucleotidylyl transferase"/>
    <property type="match status" value="1"/>
</dbReference>
<keyword evidence="8 18" id="KW-0436">Ligase</keyword>